<dbReference type="InterPro" id="IPR006094">
    <property type="entry name" value="Oxid_FAD_bind_N"/>
</dbReference>
<feature type="chain" id="PRO_5008268577" evidence="3">
    <location>
        <begin position="20"/>
        <end position="583"/>
    </location>
</feature>
<dbReference type="GO" id="GO:0016491">
    <property type="term" value="F:oxidoreductase activity"/>
    <property type="evidence" value="ECO:0007669"/>
    <property type="project" value="UniProtKB-KW"/>
</dbReference>
<evidence type="ECO:0000313" key="5">
    <source>
        <dbReference type="EMBL" id="KUJ23468.1"/>
    </source>
</evidence>
<dbReference type="Pfam" id="PF01565">
    <property type="entry name" value="FAD_binding_4"/>
    <property type="match status" value="1"/>
</dbReference>
<dbReference type="InterPro" id="IPR012951">
    <property type="entry name" value="BBE"/>
</dbReference>
<evidence type="ECO:0000256" key="1">
    <source>
        <dbReference type="ARBA" id="ARBA00005466"/>
    </source>
</evidence>
<dbReference type="SUPFAM" id="SSF56176">
    <property type="entry name" value="FAD-binding/transporter-associated domain-like"/>
    <property type="match status" value="1"/>
</dbReference>
<evidence type="ECO:0000259" key="4">
    <source>
        <dbReference type="PROSITE" id="PS51387"/>
    </source>
</evidence>
<gene>
    <name evidence="5" type="ORF">LY89DRAFT_183235</name>
</gene>
<dbReference type="InterPro" id="IPR036318">
    <property type="entry name" value="FAD-bd_PCMH-like_sf"/>
</dbReference>
<dbReference type="GO" id="GO:0071949">
    <property type="term" value="F:FAD binding"/>
    <property type="evidence" value="ECO:0007669"/>
    <property type="project" value="InterPro"/>
</dbReference>
<evidence type="ECO:0000256" key="3">
    <source>
        <dbReference type="SAM" id="SignalP"/>
    </source>
</evidence>
<keyword evidence="6" id="KW-1185">Reference proteome</keyword>
<accession>A0A194XTD6</accession>
<sequence length="583" mass="63119">MARSPFLTFLPLFFTLVASINTTTCKTTPSDPTWPSPSTWDVLNSTLDGNLLLPVPPGAVCHPTHPTYNSTLCTEAQLSWSSEFFHQRDPISAEWNNWNNDSCLPDASFPCSAAGYPVYVVNATTREHVKAGVDFARKYNIRLIVKSSGHDYVGRSSGPNSLSIWVHHMKGMQFHATSFQPQNCSFEIGGAAVTAAGGTQMLETYAGLDAFNQTVVGGNGRTVALGGYVTGAGHSILSPHYGLASDQVLEMEIVTPKGEILTLNECQNTDLFWAMRGGGGSTFGIMTSVTMKTYPSPQVMNLDFSILTTASNPYAFDMVAYLLDQYPALAEAGISGYPLILKGTPNPLDGGQTLVSGVAGKVIMLNTTNSSAIMNIFSPIFEHINTTWPAPAFNFTAEPKFYPSFYAWYQENYDSSPVGYENVMGSRLLDEKALSGNTTATKVAFEKFTEGGISTAYLVAGKGVKEAVPRGGSNAVCPAWRKTLVHATANQAFAPVNKTAETDAIAATNGFANALRELSPDMGAYMNEGAGRYEPNWQQSFWGDNYARLLTIKRAIDPDDVLWCTPCVGNENWAEVDNKLCRI</sequence>
<dbReference type="GeneID" id="28815360"/>
<dbReference type="EMBL" id="KQ947405">
    <property type="protein sequence ID" value="KUJ23468.1"/>
    <property type="molecule type" value="Genomic_DNA"/>
</dbReference>
<dbReference type="InterPro" id="IPR016166">
    <property type="entry name" value="FAD-bd_PCMH"/>
</dbReference>
<dbReference type="PANTHER" id="PTHR13878:SF91">
    <property type="entry name" value="FAD BINDING DOMAIN PROTEIN (AFU_ORTHOLOGUE AFUA_6G12070)-RELATED"/>
    <property type="match status" value="1"/>
</dbReference>
<keyword evidence="3" id="KW-0732">Signal</keyword>
<dbReference type="AlphaFoldDB" id="A0A194XTD6"/>
<dbReference type="PANTHER" id="PTHR13878">
    <property type="entry name" value="GULONOLACTONE OXIDASE"/>
    <property type="match status" value="1"/>
</dbReference>
<evidence type="ECO:0000313" key="6">
    <source>
        <dbReference type="Proteomes" id="UP000070700"/>
    </source>
</evidence>
<feature type="signal peptide" evidence="3">
    <location>
        <begin position="1"/>
        <end position="19"/>
    </location>
</feature>
<dbReference type="Gene3D" id="3.30.465.10">
    <property type="match status" value="2"/>
</dbReference>
<dbReference type="PROSITE" id="PS51387">
    <property type="entry name" value="FAD_PCMH"/>
    <property type="match status" value="1"/>
</dbReference>
<feature type="domain" description="FAD-binding PCMH-type" evidence="4">
    <location>
        <begin position="113"/>
        <end position="296"/>
    </location>
</feature>
<comment type="similarity">
    <text evidence="1">Belongs to the oxygen-dependent FAD-linked oxidoreductase family.</text>
</comment>
<organism evidence="5 6">
    <name type="scientific">Mollisia scopiformis</name>
    <name type="common">Conifer needle endophyte fungus</name>
    <name type="synonym">Phialocephala scopiformis</name>
    <dbReference type="NCBI Taxonomy" id="149040"/>
    <lineage>
        <taxon>Eukaryota</taxon>
        <taxon>Fungi</taxon>
        <taxon>Dikarya</taxon>
        <taxon>Ascomycota</taxon>
        <taxon>Pezizomycotina</taxon>
        <taxon>Leotiomycetes</taxon>
        <taxon>Helotiales</taxon>
        <taxon>Mollisiaceae</taxon>
        <taxon>Mollisia</taxon>
    </lineage>
</organism>
<dbReference type="RefSeq" id="XP_018077823.1">
    <property type="nucleotide sequence ID" value="XM_018205634.1"/>
</dbReference>
<dbReference type="OrthoDB" id="9983560at2759"/>
<keyword evidence="2" id="KW-0560">Oxidoreductase</keyword>
<proteinExistence type="inferred from homology"/>
<evidence type="ECO:0000256" key="2">
    <source>
        <dbReference type="ARBA" id="ARBA00023002"/>
    </source>
</evidence>
<dbReference type="InParanoid" id="A0A194XTD6"/>
<protein>
    <submittedName>
        <fullName evidence="5">FAD-binding domain-containing protein</fullName>
    </submittedName>
</protein>
<reference evidence="5 6" key="1">
    <citation type="submission" date="2015-10" db="EMBL/GenBank/DDBJ databases">
        <title>Full genome of DAOMC 229536 Phialocephala scopiformis, a fungal endophyte of spruce producing the potent anti-insectan compound rugulosin.</title>
        <authorList>
            <consortium name="DOE Joint Genome Institute"/>
            <person name="Walker A.K."/>
            <person name="Frasz S.L."/>
            <person name="Seifert K.A."/>
            <person name="Miller J.D."/>
            <person name="Mondo S.J."/>
            <person name="Labutti K."/>
            <person name="Lipzen A."/>
            <person name="Dockter R."/>
            <person name="Kennedy M."/>
            <person name="Grigoriev I.V."/>
            <person name="Spatafora J.W."/>
        </authorList>
    </citation>
    <scope>NUCLEOTIDE SEQUENCE [LARGE SCALE GENOMIC DNA]</scope>
    <source>
        <strain evidence="5 6">CBS 120377</strain>
    </source>
</reference>
<name>A0A194XTD6_MOLSC</name>
<dbReference type="InterPro" id="IPR016169">
    <property type="entry name" value="FAD-bd_PCMH_sub2"/>
</dbReference>
<dbReference type="Pfam" id="PF08031">
    <property type="entry name" value="BBE"/>
    <property type="match status" value="1"/>
</dbReference>
<dbReference type="KEGG" id="psco:LY89DRAFT_183235"/>
<dbReference type="InterPro" id="IPR050432">
    <property type="entry name" value="FAD-linked_Oxidoreductases_BP"/>
</dbReference>
<dbReference type="Proteomes" id="UP000070700">
    <property type="component" value="Unassembled WGS sequence"/>
</dbReference>